<evidence type="ECO:0000313" key="2">
    <source>
        <dbReference type="Proteomes" id="UP001596996"/>
    </source>
</evidence>
<dbReference type="RefSeq" id="WP_380819979.1">
    <property type="nucleotide sequence ID" value="NZ_JBHTJN010000009.1"/>
</dbReference>
<dbReference type="InterPro" id="IPR028958">
    <property type="entry name" value="Imm42"/>
</dbReference>
<organism evidence="1 2">
    <name type="scientific">Seminibacterium arietis</name>
    <dbReference type="NCBI Taxonomy" id="1173502"/>
    <lineage>
        <taxon>Bacteria</taxon>
        <taxon>Pseudomonadati</taxon>
        <taxon>Pseudomonadota</taxon>
        <taxon>Gammaproteobacteria</taxon>
        <taxon>Pasteurellales</taxon>
        <taxon>Pasteurellaceae</taxon>
        <taxon>Seminibacterium</taxon>
    </lineage>
</organism>
<name>A0ABW3I890_9PAST</name>
<keyword evidence="2" id="KW-1185">Reference proteome</keyword>
<evidence type="ECO:0000313" key="1">
    <source>
        <dbReference type="EMBL" id="MFD0966163.1"/>
    </source>
</evidence>
<accession>A0ABW3I890</accession>
<proteinExistence type="predicted"/>
<dbReference type="Proteomes" id="UP001596996">
    <property type="component" value="Unassembled WGS sequence"/>
</dbReference>
<gene>
    <name evidence="1" type="ORF">ACFQ02_04755</name>
</gene>
<protein>
    <submittedName>
        <fullName evidence="1">Imm42 family immunity protein</fullName>
    </submittedName>
</protein>
<reference evidence="2" key="1">
    <citation type="journal article" date="2019" name="Int. J. Syst. Evol. Microbiol.">
        <title>The Global Catalogue of Microorganisms (GCM) 10K type strain sequencing project: providing services to taxonomists for standard genome sequencing and annotation.</title>
        <authorList>
            <consortium name="The Broad Institute Genomics Platform"/>
            <consortium name="The Broad Institute Genome Sequencing Center for Infectious Disease"/>
            <person name="Wu L."/>
            <person name="Ma J."/>
        </authorList>
    </citation>
    <scope>NUCLEOTIDE SEQUENCE [LARGE SCALE GENOMIC DNA]</scope>
    <source>
        <strain evidence="2">CCUG 61707</strain>
    </source>
</reference>
<sequence>MIIGDPFKFAIGFNLIKEWNEDSTPWINGIYDIYIYGVKYPDKLYVTEFNTNLKYLFYNLIKDMKFVDRQVVNHFLKNINDDEYTLFLLENKFLFSLESSDMNDHGLKIFYMADKMYDYIIVQNGSNIELFNFYFGDVINVFQEFSKLDFNGSIIPDNSDVAISKRVD</sequence>
<comment type="caution">
    <text evidence="1">The sequence shown here is derived from an EMBL/GenBank/DDBJ whole genome shotgun (WGS) entry which is preliminary data.</text>
</comment>
<dbReference type="Pfam" id="PF15593">
    <property type="entry name" value="Imm42"/>
    <property type="match status" value="1"/>
</dbReference>
<dbReference type="EMBL" id="JBHTJN010000009">
    <property type="protein sequence ID" value="MFD0966163.1"/>
    <property type="molecule type" value="Genomic_DNA"/>
</dbReference>